<evidence type="ECO:0000313" key="11">
    <source>
        <dbReference type="Proteomes" id="UP000428260"/>
    </source>
</evidence>
<dbReference type="GO" id="GO:0046983">
    <property type="term" value="F:protein dimerization activity"/>
    <property type="evidence" value="ECO:0007669"/>
    <property type="project" value="InterPro"/>
</dbReference>
<name>A0A6I6JNR3_9BACT</name>
<evidence type="ECO:0000256" key="2">
    <source>
        <dbReference type="ARBA" id="ARBA00022777"/>
    </source>
</evidence>
<gene>
    <name evidence="10" type="ORF">GM418_10610</name>
</gene>
<feature type="domain" description="PAS" evidence="8">
    <location>
        <begin position="152"/>
        <end position="208"/>
    </location>
</feature>
<dbReference type="Proteomes" id="UP000428260">
    <property type="component" value="Chromosome"/>
</dbReference>
<dbReference type="GO" id="GO:0016020">
    <property type="term" value="C:membrane"/>
    <property type="evidence" value="ECO:0007669"/>
    <property type="project" value="InterPro"/>
</dbReference>
<dbReference type="InterPro" id="IPR005467">
    <property type="entry name" value="His_kinase_dom"/>
</dbReference>
<dbReference type="SMART" id="SM00387">
    <property type="entry name" value="HATPase_c"/>
    <property type="match status" value="1"/>
</dbReference>
<dbReference type="Gene3D" id="3.30.450.20">
    <property type="entry name" value="PAS domain"/>
    <property type="match status" value="1"/>
</dbReference>
<dbReference type="SUPFAM" id="SSF52172">
    <property type="entry name" value="CheY-like"/>
    <property type="match status" value="1"/>
</dbReference>
<dbReference type="InterPro" id="IPR011006">
    <property type="entry name" value="CheY-like_superfamily"/>
</dbReference>
<dbReference type="InterPro" id="IPR050482">
    <property type="entry name" value="Sensor_HK_TwoCompSys"/>
</dbReference>
<dbReference type="Pfam" id="PF13426">
    <property type="entry name" value="PAS_9"/>
    <property type="match status" value="1"/>
</dbReference>
<dbReference type="Gene3D" id="3.30.565.10">
    <property type="entry name" value="Histidine kinase-like ATPase, C-terminal domain"/>
    <property type="match status" value="1"/>
</dbReference>
<dbReference type="Pfam" id="PF02518">
    <property type="entry name" value="HATPase_c"/>
    <property type="match status" value="1"/>
</dbReference>
<feature type="coiled-coil region" evidence="5">
    <location>
        <begin position="270"/>
        <end position="304"/>
    </location>
</feature>
<dbReference type="InterPro" id="IPR001789">
    <property type="entry name" value="Sig_transdc_resp-reg_receiver"/>
</dbReference>
<dbReference type="SMART" id="SM00086">
    <property type="entry name" value="PAC"/>
    <property type="match status" value="1"/>
</dbReference>
<evidence type="ECO:0000259" key="6">
    <source>
        <dbReference type="PROSITE" id="PS50109"/>
    </source>
</evidence>
<dbReference type="InterPro" id="IPR003594">
    <property type="entry name" value="HATPase_dom"/>
</dbReference>
<dbReference type="RefSeq" id="WP_158865864.1">
    <property type="nucleotide sequence ID" value="NZ_CP046401.1"/>
</dbReference>
<evidence type="ECO:0000256" key="1">
    <source>
        <dbReference type="ARBA" id="ARBA00022679"/>
    </source>
</evidence>
<dbReference type="PROSITE" id="PS50113">
    <property type="entry name" value="PAC"/>
    <property type="match status" value="1"/>
</dbReference>
<evidence type="ECO:0000256" key="4">
    <source>
        <dbReference type="PROSITE-ProRule" id="PRU00169"/>
    </source>
</evidence>
<dbReference type="InterPro" id="IPR000014">
    <property type="entry name" value="PAS"/>
</dbReference>
<dbReference type="Gene3D" id="1.20.5.1930">
    <property type="match status" value="1"/>
</dbReference>
<dbReference type="InterPro" id="IPR000700">
    <property type="entry name" value="PAS-assoc_C"/>
</dbReference>
<keyword evidence="11" id="KW-1185">Reference proteome</keyword>
<keyword evidence="2" id="KW-0418">Kinase</keyword>
<dbReference type="KEGG" id="mcos:GM418_10610"/>
<feature type="domain" description="Histidine kinase" evidence="6">
    <location>
        <begin position="413"/>
        <end position="505"/>
    </location>
</feature>
<keyword evidence="3" id="KW-0902">Two-component regulatory system</keyword>
<keyword evidence="4" id="KW-0597">Phosphoprotein</keyword>
<sequence>MKKILAIDDSEINLELLFRIFKLHYPEYQFLKALSGKQGIDLAIKERPEIILLDIIMPEMNGYEVCKFLKKEAATQDIPIIMISALGQNSEERTKGLNVGADAFISKPFSQSELRAQINVALRIKKVEDLLRKRNESLELFIKDQTNKYLQNEERFLQISAHALEFYWEVDSKGVFTYVSPAIEKILFIEPHKVIGEMHYLDFFQVRDWKTKKSKIELSFIERSGFNDFEIELKLSNKEKIWLAVSGFAVFDKKNSFYGFRGVCYDITTRKNAEIALNKNVRQIKNYQKKLKKLNTEITLVEERERRRIAENLHDSLGQTLSLAFIKLSSIVDENTSPHVSTVIVETSDLLDKAISESRTLTYDLSPPILYELGLIAAFKWKLEQISKNNGIQTALLGENQNINIKKEFNIFLYRIVSELLTNIIKHANANLITLNIHKGKKYYYISVEDDGIGYRKPRNQKATKEGGFGLLSIIERLDSIKGQFNIESEPGKGTKATVLIPLEE</sequence>
<dbReference type="SUPFAM" id="SSF55785">
    <property type="entry name" value="PYP-like sensor domain (PAS domain)"/>
    <property type="match status" value="1"/>
</dbReference>
<dbReference type="InterPro" id="IPR001610">
    <property type="entry name" value="PAC"/>
</dbReference>
<dbReference type="CDD" id="cd00130">
    <property type="entry name" value="PAS"/>
    <property type="match status" value="1"/>
</dbReference>
<keyword evidence="1" id="KW-0808">Transferase</keyword>
<dbReference type="PANTHER" id="PTHR24421">
    <property type="entry name" value="NITRATE/NITRITE SENSOR PROTEIN NARX-RELATED"/>
    <property type="match status" value="1"/>
</dbReference>
<evidence type="ECO:0000256" key="3">
    <source>
        <dbReference type="ARBA" id="ARBA00023012"/>
    </source>
</evidence>
<protein>
    <submittedName>
        <fullName evidence="10">Response regulator</fullName>
    </submittedName>
</protein>
<evidence type="ECO:0000259" key="9">
    <source>
        <dbReference type="PROSITE" id="PS50113"/>
    </source>
</evidence>
<reference evidence="10 11" key="1">
    <citation type="submission" date="2019-11" db="EMBL/GenBank/DDBJ databases">
        <authorList>
            <person name="Zheng R.K."/>
            <person name="Sun C.M."/>
        </authorList>
    </citation>
    <scope>NUCLEOTIDE SEQUENCE [LARGE SCALE GENOMIC DNA]</scope>
    <source>
        <strain evidence="10 11">WC007</strain>
    </source>
</reference>
<feature type="domain" description="PAC" evidence="9">
    <location>
        <begin position="227"/>
        <end position="279"/>
    </location>
</feature>
<keyword evidence="5" id="KW-0175">Coiled coil</keyword>
<dbReference type="EMBL" id="CP046401">
    <property type="protein sequence ID" value="QGY44091.1"/>
    <property type="molecule type" value="Genomic_DNA"/>
</dbReference>
<dbReference type="CDD" id="cd16917">
    <property type="entry name" value="HATPase_UhpB-NarQ-NarX-like"/>
    <property type="match status" value="1"/>
</dbReference>
<dbReference type="NCBIfam" id="TIGR00229">
    <property type="entry name" value="sensory_box"/>
    <property type="match status" value="1"/>
</dbReference>
<accession>A0A6I6JNR3</accession>
<proteinExistence type="predicted"/>
<feature type="domain" description="Response regulatory" evidence="7">
    <location>
        <begin position="3"/>
        <end position="122"/>
    </location>
</feature>
<dbReference type="GO" id="GO:0000155">
    <property type="term" value="F:phosphorelay sensor kinase activity"/>
    <property type="evidence" value="ECO:0007669"/>
    <property type="project" value="InterPro"/>
</dbReference>
<dbReference type="Pfam" id="PF07730">
    <property type="entry name" value="HisKA_3"/>
    <property type="match status" value="1"/>
</dbReference>
<dbReference type="SMART" id="SM00448">
    <property type="entry name" value="REC"/>
    <property type="match status" value="1"/>
</dbReference>
<organism evidence="10 11">
    <name type="scientific">Maribellus comscasis</name>
    <dbReference type="NCBI Taxonomy" id="2681766"/>
    <lineage>
        <taxon>Bacteria</taxon>
        <taxon>Pseudomonadati</taxon>
        <taxon>Bacteroidota</taxon>
        <taxon>Bacteroidia</taxon>
        <taxon>Marinilabiliales</taxon>
        <taxon>Prolixibacteraceae</taxon>
        <taxon>Maribellus</taxon>
    </lineage>
</organism>
<dbReference type="InterPro" id="IPR036890">
    <property type="entry name" value="HATPase_C_sf"/>
</dbReference>
<dbReference type="InterPro" id="IPR035965">
    <property type="entry name" value="PAS-like_dom_sf"/>
</dbReference>
<evidence type="ECO:0000259" key="7">
    <source>
        <dbReference type="PROSITE" id="PS50110"/>
    </source>
</evidence>
<dbReference type="InterPro" id="IPR011712">
    <property type="entry name" value="Sig_transdc_His_kin_sub3_dim/P"/>
</dbReference>
<dbReference type="Gene3D" id="3.40.50.2300">
    <property type="match status" value="1"/>
</dbReference>
<dbReference type="PANTHER" id="PTHR24421:SF58">
    <property type="entry name" value="SIGNAL TRANSDUCTION HISTIDINE-PROTEIN KINASE_PHOSPHATASE UHPB"/>
    <property type="match status" value="1"/>
</dbReference>
<dbReference type="PROSITE" id="PS50110">
    <property type="entry name" value="RESPONSE_REGULATORY"/>
    <property type="match status" value="1"/>
</dbReference>
<evidence type="ECO:0000313" key="10">
    <source>
        <dbReference type="EMBL" id="QGY44091.1"/>
    </source>
</evidence>
<evidence type="ECO:0000259" key="8">
    <source>
        <dbReference type="PROSITE" id="PS50112"/>
    </source>
</evidence>
<dbReference type="PROSITE" id="PS50112">
    <property type="entry name" value="PAS"/>
    <property type="match status" value="1"/>
</dbReference>
<dbReference type="SUPFAM" id="SSF55874">
    <property type="entry name" value="ATPase domain of HSP90 chaperone/DNA topoisomerase II/histidine kinase"/>
    <property type="match status" value="1"/>
</dbReference>
<dbReference type="Pfam" id="PF00072">
    <property type="entry name" value="Response_reg"/>
    <property type="match status" value="1"/>
</dbReference>
<dbReference type="PROSITE" id="PS50109">
    <property type="entry name" value="HIS_KIN"/>
    <property type="match status" value="1"/>
</dbReference>
<evidence type="ECO:0000256" key="5">
    <source>
        <dbReference type="SAM" id="Coils"/>
    </source>
</evidence>
<dbReference type="AlphaFoldDB" id="A0A6I6JNR3"/>
<feature type="modified residue" description="4-aspartylphosphate" evidence="4">
    <location>
        <position position="54"/>
    </location>
</feature>